<sequence length="125" mass="14075">MPPKIPEPTGKARTDLITAYANRTPVIVLAKSHGVSEGTMAKWLRRWGATKGPADSDPAVDREEATRLYNDGTSLSTLMGYYGVTRRRMEILFEAWEVPLRGRRAAARVRAEARARKLDTYRLFP</sequence>
<evidence type="ECO:0000313" key="2">
    <source>
        <dbReference type="Proteomes" id="UP001499863"/>
    </source>
</evidence>
<gene>
    <name evidence="1" type="ORF">GCM10009639_47400</name>
</gene>
<protein>
    <submittedName>
        <fullName evidence="1">Uncharacterized protein</fullName>
    </submittedName>
</protein>
<evidence type="ECO:0000313" key="1">
    <source>
        <dbReference type="EMBL" id="GAA1403137.1"/>
    </source>
</evidence>
<dbReference type="RefSeq" id="WP_344339031.1">
    <property type="nucleotide sequence ID" value="NZ_BAAAKJ010000257.1"/>
</dbReference>
<accession>A0ABP4J4P0</accession>
<keyword evidence="2" id="KW-1185">Reference proteome</keyword>
<reference evidence="2" key="1">
    <citation type="journal article" date="2019" name="Int. J. Syst. Evol. Microbiol.">
        <title>The Global Catalogue of Microorganisms (GCM) 10K type strain sequencing project: providing services to taxonomists for standard genome sequencing and annotation.</title>
        <authorList>
            <consortium name="The Broad Institute Genomics Platform"/>
            <consortium name="The Broad Institute Genome Sequencing Center for Infectious Disease"/>
            <person name="Wu L."/>
            <person name="Ma J."/>
        </authorList>
    </citation>
    <scope>NUCLEOTIDE SEQUENCE [LARGE SCALE GENOMIC DNA]</scope>
    <source>
        <strain evidence="2">JCM 12393</strain>
    </source>
</reference>
<dbReference type="Proteomes" id="UP001499863">
    <property type="component" value="Unassembled WGS sequence"/>
</dbReference>
<name>A0ABP4J4P0_9ACTN</name>
<dbReference type="EMBL" id="BAAAKJ010000257">
    <property type="protein sequence ID" value="GAA1403137.1"/>
    <property type="molecule type" value="Genomic_DNA"/>
</dbReference>
<proteinExistence type="predicted"/>
<comment type="caution">
    <text evidence="1">The sequence shown here is derived from an EMBL/GenBank/DDBJ whole genome shotgun (WGS) entry which is preliminary data.</text>
</comment>
<organism evidence="1 2">
    <name type="scientific">Kitasatospora putterlickiae</name>
    <dbReference type="NCBI Taxonomy" id="221725"/>
    <lineage>
        <taxon>Bacteria</taxon>
        <taxon>Bacillati</taxon>
        <taxon>Actinomycetota</taxon>
        <taxon>Actinomycetes</taxon>
        <taxon>Kitasatosporales</taxon>
        <taxon>Streptomycetaceae</taxon>
        <taxon>Kitasatospora</taxon>
    </lineage>
</organism>